<evidence type="ECO:0000259" key="1">
    <source>
        <dbReference type="Pfam" id="PF23571"/>
    </source>
</evidence>
<dbReference type="Proteomes" id="UP000808337">
    <property type="component" value="Unassembled WGS sequence"/>
</dbReference>
<name>A0A9D7SVN4_9BACT</name>
<comment type="caution">
    <text evidence="3">The sequence shown here is derived from an EMBL/GenBank/DDBJ whole genome shotgun (WGS) entry which is preliminary data.</text>
</comment>
<dbReference type="PANTHER" id="PTHR31901:SF9">
    <property type="entry name" value="GH3 DOMAIN-CONTAINING PROTEIN"/>
    <property type="match status" value="1"/>
</dbReference>
<dbReference type="AlphaFoldDB" id="A0A9D7SVN4"/>
<accession>A0A9D7SVN4</accession>
<sequence>MRPRSLINSVVSRYLSDLHRRLQLAEQNIHGLQDTMVRSFLQKAKHTEVGKEFGFSTIRNYKDFAAQIPIRNYDAIRDQILRMMEGETNVLWPGLVTWFAKSSGTTADKSKFIPVTTEHLNHTHNRAGWYSLALLYHRNPEVRVFADKNLVLTGSISRTPHPDIRYADVSAIMLHHMPWIGRPFFTPRPKISLMPEWEKKIEIMANVCSKQDVGVFAGVPTWTLVLMRRILEITGAKNMLEVWPHASVYMHGGVGFGPYEEQFRKIFPSEQFSYHEIYNASEGYFASQDTNDRKEGLLLFPDNGIYYEFIPEENWHHPNPEAIPLKEVETGKPYAMVITTNGGLWRYKIGDTVSFTSTNPHRLCVTGRTRQYINTFGEEVMVDNTDRAIELTSKSMNASVSDYTVAPVHMTIEGKGGHHWLIEFDHAPIDLEMFADKLDRNLQNLNGDYEAKRYQSLALDRLKITALPKGTFNKWLQKKGKMGSQAKIPRLSNDRIILEEVLGLLGHPQRQENPI</sequence>
<dbReference type="InterPro" id="IPR055377">
    <property type="entry name" value="GH3_M"/>
</dbReference>
<reference evidence="3 4" key="1">
    <citation type="submission" date="2020-10" db="EMBL/GenBank/DDBJ databases">
        <title>Connecting structure to function with the recovery of over 1000 high-quality activated sludge metagenome-assembled genomes encoding full-length rRNA genes using long-read sequencing.</title>
        <authorList>
            <person name="Singleton C.M."/>
            <person name="Petriglieri F."/>
            <person name="Kristensen J.M."/>
            <person name="Kirkegaard R.H."/>
            <person name="Michaelsen T.Y."/>
            <person name="Andersen M.H."/>
            <person name="Karst S.M."/>
            <person name="Dueholm M.S."/>
            <person name="Nielsen P.H."/>
            <person name="Albertsen M."/>
        </authorList>
    </citation>
    <scope>NUCLEOTIDE SEQUENCE [LARGE SCALE GENOMIC DNA]</scope>
    <source>
        <strain evidence="3">Ribe_18-Q3-R11-54_MAXAC.273</strain>
    </source>
</reference>
<feature type="domain" description="GH3 C-terminal" evidence="2">
    <location>
        <begin position="384"/>
        <end position="495"/>
    </location>
</feature>
<feature type="domain" description="GH3 middle" evidence="1">
    <location>
        <begin position="302"/>
        <end position="360"/>
    </location>
</feature>
<dbReference type="Pfam" id="PF23572">
    <property type="entry name" value="GH3_C"/>
    <property type="match status" value="1"/>
</dbReference>
<dbReference type="InterPro" id="IPR042099">
    <property type="entry name" value="ANL_N_sf"/>
</dbReference>
<organism evidence="3 4">
    <name type="scientific">Candidatus Opimibacter skivensis</name>
    <dbReference type="NCBI Taxonomy" id="2982028"/>
    <lineage>
        <taxon>Bacteria</taxon>
        <taxon>Pseudomonadati</taxon>
        <taxon>Bacteroidota</taxon>
        <taxon>Saprospiria</taxon>
        <taxon>Saprospirales</taxon>
        <taxon>Saprospiraceae</taxon>
        <taxon>Candidatus Opimibacter</taxon>
    </lineage>
</organism>
<dbReference type="Gene3D" id="3.40.50.12780">
    <property type="entry name" value="N-terminal domain of ligase-like"/>
    <property type="match status" value="1"/>
</dbReference>
<proteinExistence type="predicted"/>
<protein>
    <submittedName>
        <fullName evidence="3">GH3 auxin-responsive promoter family protein</fullName>
    </submittedName>
</protein>
<dbReference type="GO" id="GO:0016881">
    <property type="term" value="F:acid-amino acid ligase activity"/>
    <property type="evidence" value="ECO:0007669"/>
    <property type="project" value="TreeGrafter"/>
</dbReference>
<dbReference type="EMBL" id="JADKGY010000006">
    <property type="protein sequence ID" value="MBK9982550.1"/>
    <property type="molecule type" value="Genomic_DNA"/>
</dbReference>
<evidence type="ECO:0000313" key="3">
    <source>
        <dbReference type="EMBL" id="MBK9982550.1"/>
    </source>
</evidence>
<dbReference type="InterPro" id="IPR004993">
    <property type="entry name" value="GH3"/>
</dbReference>
<evidence type="ECO:0000259" key="2">
    <source>
        <dbReference type="Pfam" id="PF23572"/>
    </source>
</evidence>
<gene>
    <name evidence="3" type="ORF">IPP15_09005</name>
</gene>
<dbReference type="Pfam" id="PF23571">
    <property type="entry name" value="GH3_M"/>
    <property type="match status" value="1"/>
</dbReference>
<dbReference type="Pfam" id="PF03321">
    <property type="entry name" value="GH3"/>
    <property type="match status" value="1"/>
</dbReference>
<dbReference type="InterPro" id="IPR055378">
    <property type="entry name" value="GH3_C"/>
</dbReference>
<dbReference type="GO" id="GO:0005737">
    <property type="term" value="C:cytoplasm"/>
    <property type="evidence" value="ECO:0007669"/>
    <property type="project" value="TreeGrafter"/>
</dbReference>
<evidence type="ECO:0000313" key="4">
    <source>
        <dbReference type="Proteomes" id="UP000808337"/>
    </source>
</evidence>
<dbReference type="PANTHER" id="PTHR31901">
    <property type="entry name" value="GH3 DOMAIN-CONTAINING PROTEIN"/>
    <property type="match status" value="1"/>
</dbReference>